<feature type="region of interest" description="Disordered" evidence="7">
    <location>
        <begin position="118"/>
        <end position="163"/>
    </location>
</feature>
<dbReference type="GO" id="GO:0000785">
    <property type="term" value="C:chromatin"/>
    <property type="evidence" value="ECO:0007669"/>
    <property type="project" value="TreeGrafter"/>
</dbReference>
<evidence type="ECO:0000256" key="6">
    <source>
        <dbReference type="PROSITE-ProRule" id="PRU00277"/>
    </source>
</evidence>
<dbReference type="InterPro" id="IPR041232">
    <property type="entry name" value="NPL"/>
</dbReference>
<evidence type="ECO:0000313" key="10">
    <source>
        <dbReference type="Proteomes" id="UP000193560"/>
    </source>
</evidence>
<keyword evidence="3 5" id="KW-0697">Rotamase</keyword>
<dbReference type="GO" id="GO:0005730">
    <property type="term" value="C:nucleolus"/>
    <property type="evidence" value="ECO:0007669"/>
    <property type="project" value="TreeGrafter"/>
</dbReference>
<dbReference type="Pfam" id="PF00254">
    <property type="entry name" value="FKBP_C"/>
    <property type="match status" value="1"/>
</dbReference>
<dbReference type="STRING" id="90262.A0A1X2IRJ5"/>
<dbReference type="GO" id="GO:0003755">
    <property type="term" value="F:peptidyl-prolyl cis-trans isomerase activity"/>
    <property type="evidence" value="ECO:0007669"/>
    <property type="project" value="UniProtKB-KW"/>
</dbReference>
<accession>A0A1X2IRJ5</accession>
<dbReference type="OrthoDB" id="1902587at2759"/>
<evidence type="ECO:0000256" key="7">
    <source>
        <dbReference type="SAM" id="MobiDB-lite"/>
    </source>
</evidence>
<dbReference type="SUPFAM" id="SSF54534">
    <property type="entry name" value="FKBP-like"/>
    <property type="match status" value="1"/>
</dbReference>
<dbReference type="EMBL" id="MCGE01000005">
    <property type="protein sequence ID" value="ORZ21167.1"/>
    <property type="molecule type" value="Genomic_DNA"/>
</dbReference>
<proteinExistence type="inferred from homology"/>
<keyword evidence="4 5" id="KW-0413">Isomerase</keyword>
<dbReference type="Pfam" id="PF17800">
    <property type="entry name" value="NPL"/>
    <property type="match status" value="1"/>
</dbReference>
<sequence>MTVHGFWGLQVLPGKQYTQNVTLPFMITMASLTDAITSNKRCSLLIKVDGEEYIMCSLTPEKLEQQVLSTTIMQGEEVTFSIRGDNAMHLTGNHVFDIKEYEIEDQQPEHALEQYNHTTTSRNSDDDGILTTDINNQQKRKRPAESDRHDTAKKSKGNHILSNHRLLSTCKKEQRKLQSYMDSLNGHVQQLEQQLSSLSDRPQQNIDRDSLESSTEDKDSTAVQPAMEKSNEDSKDKKARVDKKKAEDDRKKLDGKKNQSKKQEVISNKKPLSISASTSTSEASTTTKRKSTLEGNPKKLKVVRLPNGMVVEDKKIGTGRPAGPGCKVGLRYLGKLVNGRKFDSNTAGTPFRFTLGKGSVIRGWDIGIAGMKVGGERKLVIPPSLAYRQRGVPPDIPPNSTLVFDVKLVELK</sequence>
<feature type="compositionally biased region" description="Basic and acidic residues" evidence="7">
    <location>
        <begin position="206"/>
        <end position="220"/>
    </location>
</feature>
<evidence type="ECO:0000259" key="8">
    <source>
        <dbReference type="PROSITE" id="PS50059"/>
    </source>
</evidence>
<comment type="catalytic activity">
    <reaction evidence="1 5 6">
        <text>[protein]-peptidylproline (omega=180) = [protein]-peptidylproline (omega=0)</text>
        <dbReference type="Rhea" id="RHEA:16237"/>
        <dbReference type="Rhea" id="RHEA-COMP:10747"/>
        <dbReference type="Rhea" id="RHEA-COMP:10748"/>
        <dbReference type="ChEBI" id="CHEBI:83833"/>
        <dbReference type="ChEBI" id="CHEBI:83834"/>
        <dbReference type="EC" id="5.2.1.8"/>
    </reaction>
</comment>
<dbReference type="Gene3D" id="3.10.50.40">
    <property type="match status" value="1"/>
</dbReference>
<name>A0A1X2IRJ5_9FUNG</name>
<comment type="similarity">
    <text evidence="2">Belongs to the FKBP-type PPIase family. FKBP3/4 subfamily.</text>
</comment>
<evidence type="ECO:0000256" key="4">
    <source>
        <dbReference type="ARBA" id="ARBA00023235"/>
    </source>
</evidence>
<dbReference type="Gene3D" id="2.60.120.340">
    <property type="entry name" value="Nucleoplasmin core domain"/>
    <property type="match status" value="1"/>
</dbReference>
<evidence type="ECO:0000313" key="9">
    <source>
        <dbReference type="EMBL" id="ORZ21167.1"/>
    </source>
</evidence>
<dbReference type="PANTHER" id="PTHR43811">
    <property type="entry name" value="FKBP-TYPE PEPTIDYL-PROLYL CIS-TRANS ISOMERASE FKPA"/>
    <property type="match status" value="1"/>
</dbReference>
<comment type="caution">
    <text evidence="9">The sequence shown here is derived from an EMBL/GenBank/DDBJ whole genome shotgun (WGS) entry which is preliminary data.</text>
</comment>
<organism evidence="9 10">
    <name type="scientific">Absidia repens</name>
    <dbReference type="NCBI Taxonomy" id="90262"/>
    <lineage>
        <taxon>Eukaryota</taxon>
        <taxon>Fungi</taxon>
        <taxon>Fungi incertae sedis</taxon>
        <taxon>Mucoromycota</taxon>
        <taxon>Mucoromycotina</taxon>
        <taxon>Mucoromycetes</taxon>
        <taxon>Mucorales</taxon>
        <taxon>Cunninghamellaceae</taxon>
        <taxon>Absidia</taxon>
    </lineage>
</organism>
<evidence type="ECO:0000256" key="1">
    <source>
        <dbReference type="ARBA" id="ARBA00000971"/>
    </source>
</evidence>
<feature type="region of interest" description="Disordered" evidence="7">
    <location>
        <begin position="193"/>
        <end position="299"/>
    </location>
</feature>
<evidence type="ECO:0000256" key="5">
    <source>
        <dbReference type="PIRNR" id="PIRNR001473"/>
    </source>
</evidence>
<dbReference type="InterPro" id="IPR046357">
    <property type="entry name" value="PPIase_dom_sf"/>
</dbReference>
<dbReference type="PIRSF" id="PIRSF001473">
    <property type="entry name" value="FK506-bp_FPR3"/>
    <property type="match status" value="1"/>
</dbReference>
<dbReference type="Proteomes" id="UP000193560">
    <property type="component" value="Unassembled WGS sequence"/>
</dbReference>
<dbReference type="PROSITE" id="PS50059">
    <property type="entry name" value="FKBP_PPIASE"/>
    <property type="match status" value="1"/>
</dbReference>
<protein>
    <recommendedName>
        <fullName evidence="5">FK506-binding protein</fullName>
        <ecNumber evidence="5">5.2.1.8</ecNumber>
    </recommendedName>
</protein>
<feature type="domain" description="PPIase FKBP-type" evidence="8">
    <location>
        <begin position="325"/>
        <end position="412"/>
    </location>
</feature>
<feature type="compositionally biased region" description="Low complexity" evidence="7">
    <location>
        <begin position="275"/>
        <end position="286"/>
    </location>
</feature>
<dbReference type="AlphaFoldDB" id="A0A1X2IRJ5"/>
<dbReference type="EC" id="5.2.1.8" evidence="5"/>
<feature type="compositionally biased region" description="Basic and acidic residues" evidence="7">
    <location>
        <begin position="143"/>
        <end position="153"/>
    </location>
</feature>
<keyword evidence="10" id="KW-1185">Reference proteome</keyword>
<dbReference type="PANTHER" id="PTHR43811:SF19">
    <property type="entry name" value="39 KDA FK506-BINDING NUCLEAR PROTEIN"/>
    <property type="match status" value="1"/>
</dbReference>
<dbReference type="InterPro" id="IPR023566">
    <property type="entry name" value="PPIase_Fpr3/Fpr4-like"/>
</dbReference>
<feature type="compositionally biased region" description="Basic and acidic residues" evidence="7">
    <location>
        <begin position="244"/>
        <end position="264"/>
    </location>
</feature>
<gene>
    <name evidence="9" type="ORF">BCR42DRAFT_406966</name>
</gene>
<dbReference type="FunFam" id="3.10.50.40:FF:000006">
    <property type="entry name" value="Peptidyl-prolyl cis-trans isomerase"/>
    <property type="match status" value="1"/>
</dbReference>
<evidence type="ECO:0000256" key="2">
    <source>
        <dbReference type="ARBA" id="ARBA00007838"/>
    </source>
</evidence>
<reference evidence="9 10" key="1">
    <citation type="submission" date="2016-07" db="EMBL/GenBank/DDBJ databases">
        <title>Pervasive Adenine N6-methylation of Active Genes in Fungi.</title>
        <authorList>
            <consortium name="DOE Joint Genome Institute"/>
            <person name="Mondo S.J."/>
            <person name="Dannebaum R.O."/>
            <person name="Kuo R.C."/>
            <person name="Labutti K."/>
            <person name="Haridas S."/>
            <person name="Kuo A."/>
            <person name="Salamov A."/>
            <person name="Ahrendt S.R."/>
            <person name="Lipzen A."/>
            <person name="Sullivan W."/>
            <person name="Andreopoulos W.B."/>
            <person name="Clum A."/>
            <person name="Lindquist E."/>
            <person name="Daum C."/>
            <person name="Ramamoorthy G.K."/>
            <person name="Gryganskyi A."/>
            <person name="Culley D."/>
            <person name="Magnuson J.K."/>
            <person name="James T.Y."/>
            <person name="O'Malley M.A."/>
            <person name="Stajich J.E."/>
            <person name="Spatafora J.W."/>
            <person name="Visel A."/>
            <person name="Grigoriev I.V."/>
        </authorList>
    </citation>
    <scope>NUCLEOTIDE SEQUENCE [LARGE SCALE GENOMIC DNA]</scope>
    <source>
        <strain evidence="9 10">NRRL 1336</strain>
    </source>
</reference>
<evidence type="ECO:0000256" key="3">
    <source>
        <dbReference type="ARBA" id="ARBA00023110"/>
    </source>
</evidence>
<dbReference type="InterPro" id="IPR001179">
    <property type="entry name" value="PPIase_FKBP_dom"/>
</dbReference>